<reference evidence="3 4" key="1">
    <citation type="submission" date="2015-09" db="EMBL/GenBank/DDBJ databases">
        <title>Host preference determinants of Valsa canker pathogens revealed by comparative genomics.</title>
        <authorList>
            <person name="Yin Z."/>
            <person name="Huang L."/>
        </authorList>
    </citation>
    <scope>NUCLEOTIDE SEQUENCE [LARGE SCALE GENOMIC DNA]</scope>
    <source>
        <strain evidence="3 4">YSFL</strain>
    </source>
</reference>
<dbReference type="GO" id="GO:0003723">
    <property type="term" value="F:RNA binding"/>
    <property type="evidence" value="ECO:0007669"/>
    <property type="project" value="InterPro"/>
</dbReference>
<proteinExistence type="predicted"/>
<dbReference type="Pfam" id="PF02170">
    <property type="entry name" value="PAZ"/>
    <property type="match status" value="1"/>
</dbReference>
<evidence type="ECO:0000259" key="1">
    <source>
        <dbReference type="PROSITE" id="PS50821"/>
    </source>
</evidence>
<comment type="caution">
    <text evidence="3">The sequence shown here is derived from an EMBL/GenBank/DDBJ whole genome shotgun (WGS) entry which is preliminary data.</text>
</comment>
<dbReference type="InterPro" id="IPR032474">
    <property type="entry name" value="Argonaute_N"/>
</dbReference>
<dbReference type="PANTHER" id="PTHR22891">
    <property type="entry name" value="EUKARYOTIC TRANSLATION INITIATION FACTOR 2C"/>
    <property type="match status" value="1"/>
</dbReference>
<dbReference type="Proteomes" id="UP000284375">
    <property type="component" value="Unassembled WGS sequence"/>
</dbReference>
<dbReference type="OrthoDB" id="10252740at2759"/>
<dbReference type="InterPro" id="IPR003100">
    <property type="entry name" value="PAZ_dom"/>
</dbReference>
<keyword evidence="4" id="KW-1185">Reference proteome</keyword>
<gene>
    <name evidence="3" type="ORF">VSDG_05503</name>
</gene>
<dbReference type="Pfam" id="PF02171">
    <property type="entry name" value="Piwi"/>
    <property type="match status" value="1"/>
</dbReference>
<evidence type="ECO:0008006" key="5">
    <source>
        <dbReference type="Google" id="ProtNLM"/>
    </source>
</evidence>
<dbReference type="Pfam" id="PF16486">
    <property type="entry name" value="ArgoN"/>
    <property type="match status" value="1"/>
</dbReference>
<dbReference type="EMBL" id="LJZO01000020">
    <property type="protein sequence ID" value="ROV96417.1"/>
    <property type="molecule type" value="Genomic_DNA"/>
</dbReference>
<dbReference type="PROSITE" id="PS50822">
    <property type="entry name" value="PIWI"/>
    <property type="match status" value="1"/>
</dbReference>
<organism evidence="3 4">
    <name type="scientific">Cytospora chrysosperma</name>
    <name type="common">Cytospora canker fungus</name>
    <name type="synonym">Sphaeria chrysosperma</name>
    <dbReference type="NCBI Taxonomy" id="252740"/>
    <lineage>
        <taxon>Eukaryota</taxon>
        <taxon>Fungi</taxon>
        <taxon>Dikarya</taxon>
        <taxon>Ascomycota</taxon>
        <taxon>Pezizomycotina</taxon>
        <taxon>Sordariomycetes</taxon>
        <taxon>Sordariomycetidae</taxon>
        <taxon>Diaporthales</taxon>
        <taxon>Cytosporaceae</taxon>
        <taxon>Cytospora</taxon>
    </lineage>
</organism>
<dbReference type="InterPro" id="IPR012337">
    <property type="entry name" value="RNaseH-like_sf"/>
</dbReference>
<dbReference type="SMART" id="SM01163">
    <property type="entry name" value="DUF1785"/>
    <property type="match status" value="1"/>
</dbReference>
<feature type="domain" description="Piwi" evidence="2">
    <location>
        <begin position="540"/>
        <end position="856"/>
    </location>
</feature>
<name>A0A423VZC3_CYTCH</name>
<evidence type="ECO:0000313" key="4">
    <source>
        <dbReference type="Proteomes" id="UP000284375"/>
    </source>
</evidence>
<dbReference type="STRING" id="252740.A0A423VZC3"/>
<evidence type="ECO:0000313" key="3">
    <source>
        <dbReference type="EMBL" id="ROV96417.1"/>
    </source>
</evidence>
<feature type="domain" description="PAZ" evidence="1">
    <location>
        <begin position="237"/>
        <end position="364"/>
    </location>
</feature>
<dbReference type="CDD" id="cd04657">
    <property type="entry name" value="Piwi_ago-like"/>
    <property type="match status" value="1"/>
</dbReference>
<evidence type="ECO:0000259" key="2">
    <source>
        <dbReference type="PROSITE" id="PS50822"/>
    </source>
</evidence>
<dbReference type="SUPFAM" id="SSF53098">
    <property type="entry name" value="Ribonuclease H-like"/>
    <property type="match status" value="1"/>
</dbReference>
<dbReference type="InterPro" id="IPR036085">
    <property type="entry name" value="PAZ_dom_sf"/>
</dbReference>
<dbReference type="SUPFAM" id="SSF101690">
    <property type="entry name" value="PAZ domain"/>
    <property type="match status" value="1"/>
</dbReference>
<dbReference type="SMART" id="SM00950">
    <property type="entry name" value="Piwi"/>
    <property type="match status" value="1"/>
</dbReference>
<protein>
    <recommendedName>
        <fullName evidence="5">Piwi domain-containing protein</fullName>
    </recommendedName>
</protein>
<dbReference type="Pfam" id="PF08699">
    <property type="entry name" value="ArgoL1"/>
    <property type="match status" value="1"/>
</dbReference>
<accession>A0A423VZC3</accession>
<dbReference type="CDD" id="cd02846">
    <property type="entry name" value="PAZ_argonaute_like"/>
    <property type="match status" value="1"/>
</dbReference>
<dbReference type="InterPro" id="IPR045246">
    <property type="entry name" value="Piwi_ago-like"/>
</dbReference>
<dbReference type="Gene3D" id="3.30.420.10">
    <property type="entry name" value="Ribonuclease H-like superfamily/Ribonuclease H"/>
    <property type="match status" value="1"/>
</dbReference>
<dbReference type="InterPro" id="IPR036397">
    <property type="entry name" value="RNaseH_sf"/>
</dbReference>
<dbReference type="InterPro" id="IPR003165">
    <property type="entry name" value="Piwi"/>
</dbReference>
<sequence length="902" mass="100690">MKLENESASSLNLNNLNLTDQAFPQRPGFGTQGFKVLVWANFVELSVDPALVLYMYSIEVEPKATGKKLSRILKLFFDGPDCRNSRGKIATDFKSTVVSFQRFSDGNYNVPYRSEGEDEPDQRATTFHVRVRYTKTLSVAEFLTYLDPTKAMSNCDKASIIQALNIVLNHFCKSANSLVTVGSKAFPIGETRHIADLGSGLQAIRGFYCSVLAATGRILVNVNVSYGVFFQPGPLHILMKLIARSSQDNYRLDRSLKGLTVKLTHLSKKNKAGGEIPRMKTIVGLASATDGMRLQQRRPRVLDFGAGPRQVEFWLEDQNRYITVYDYFRLRYGFELKHVELPVINVGSKDHPIYFPPEVCEIPLGQKANRVKLDGPQTTRMLGAAVHKPFENAQTIVNIGLRAVGLGPENTLKGEFHMRTNPSLITAAARVLVEPRVLYGNKAAVMKHNRAWNVLGQNLSVPATIGAWGWLVVGIPGKEAWCGFNGEPEVIETLKAFHRVLNNMGIRIGPPKIGKMVQLSGIDDRRLEEVLKGAAGVLEFLYIILPDKTPVYDRIKHLCDVKLGLINVCCIGQLLKKGDDQYFRNGALKINAKCGGRNQAVDPSRLHLIAQDKTMVVGIDVTHPSPCSSEHAPSIAGMVASVDKYMGQWPSVCKVQPRSRQEMVAGLKDMLKSRLSLWKANGKHTHFPENIIVFRDGVSEGQYQLVKETELPLLRQACDEVYPAANQSKPRITIVIVTKRHHKRFYPTAEDTADNGSNCKAGTIIDRGITEARSWDFYIMPHTALKGTAKPTYYFVVHDEIFRTSHPGTKLGPADTLEDVTQSLSYISPRSTTPVSVCAPAEFADLVCERARCYLRRFFDPSARSESGISHRSGKEDDERRRAQFQEEINLHKKTEDVMVYI</sequence>
<dbReference type="Gene3D" id="3.40.50.2300">
    <property type="match status" value="1"/>
</dbReference>
<dbReference type="InterPro" id="IPR014811">
    <property type="entry name" value="ArgoL1"/>
</dbReference>
<dbReference type="AlphaFoldDB" id="A0A423VZC3"/>
<dbReference type="PROSITE" id="PS50821">
    <property type="entry name" value="PAZ"/>
    <property type="match status" value="1"/>
</dbReference>
<dbReference type="Gene3D" id="2.170.260.10">
    <property type="entry name" value="paz domain"/>
    <property type="match status" value="1"/>
</dbReference>